<feature type="transmembrane region" description="Helical" evidence="1">
    <location>
        <begin position="314"/>
        <end position="333"/>
    </location>
</feature>
<name>A0A2H0TWG2_9BACT</name>
<dbReference type="GO" id="GO:0000030">
    <property type="term" value="F:mannosyltransferase activity"/>
    <property type="evidence" value="ECO:0007669"/>
    <property type="project" value="TreeGrafter"/>
</dbReference>
<protein>
    <recommendedName>
        <fullName evidence="2">Glycosyltransferase RgtA/B/C/D-like domain-containing protein</fullName>
    </recommendedName>
</protein>
<evidence type="ECO:0000259" key="2">
    <source>
        <dbReference type="Pfam" id="PF13231"/>
    </source>
</evidence>
<dbReference type="GO" id="GO:0035269">
    <property type="term" value="P:protein O-linked glycosylation via mannose"/>
    <property type="evidence" value="ECO:0007669"/>
    <property type="project" value="TreeGrafter"/>
</dbReference>
<feature type="transmembrane region" description="Helical" evidence="1">
    <location>
        <begin position="174"/>
        <end position="203"/>
    </location>
</feature>
<feature type="transmembrane region" description="Helical" evidence="1">
    <location>
        <begin position="215"/>
        <end position="236"/>
    </location>
</feature>
<feature type="transmembrane region" description="Helical" evidence="1">
    <location>
        <begin position="345"/>
        <end position="363"/>
    </location>
</feature>
<feature type="transmembrane region" description="Helical" evidence="1">
    <location>
        <begin position="122"/>
        <end position="144"/>
    </location>
</feature>
<keyword evidence="1" id="KW-0472">Membrane</keyword>
<dbReference type="EMBL" id="PFBY01000024">
    <property type="protein sequence ID" value="PIR76475.1"/>
    <property type="molecule type" value="Genomic_DNA"/>
</dbReference>
<feature type="transmembrane region" description="Helical" evidence="1">
    <location>
        <begin position="93"/>
        <end position="115"/>
    </location>
</feature>
<evidence type="ECO:0000313" key="4">
    <source>
        <dbReference type="Proteomes" id="UP000231530"/>
    </source>
</evidence>
<keyword evidence="1" id="KW-1133">Transmembrane helix</keyword>
<dbReference type="Proteomes" id="UP000231530">
    <property type="component" value="Unassembled WGS sequence"/>
</dbReference>
<feature type="transmembrane region" description="Helical" evidence="1">
    <location>
        <begin position="150"/>
        <end position="167"/>
    </location>
</feature>
<proteinExistence type="predicted"/>
<feature type="transmembrane region" description="Helical" evidence="1">
    <location>
        <begin position="257"/>
        <end position="277"/>
    </location>
</feature>
<reference evidence="4" key="1">
    <citation type="submission" date="2017-09" db="EMBL/GenBank/DDBJ databases">
        <title>Depth-based differentiation of microbial function through sediment-hosted aquifers and enrichment of novel symbionts in the deep terrestrial subsurface.</title>
        <authorList>
            <person name="Probst A.J."/>
            <person name="Ladd B."/>
            <person name="Jarett J.K."/>
            <person name="Geller-Mcgrath D.E."/>
            <person name="Sieber C.M.K."/>
            <person name="Emerson J.B."/>
            <person name="Anantharaman K."/>
            <person name="Thomas B.C."/>
            <person name="Malmstrom R."/>
            <person name="Stieglmeier M."/>
            <person name="Klingl A."/>
            <person name="Woyke T."/>
            <person name="Ryan C.M."/>
            <person name="Banfield J.F."/>
        </authorList>
    </citation>
    <scope>NUCLEOTIDE SEQUENCE [LARGE SCALE GENOMIC DNA]</scope>
</reference>
<dbReference type="AlphaFoldDB" id="A0A2H0TWG2"/>
<sequence>MKLVDGIKHSGRRTHVAVFLLLASVVSLVYWSVVSLGFFSDDYHMLWVTQGHQGSVFSYILTNLIGERGGHSYGPTFNIVFTAQYALFGMRALGYHVVSILFHLATSFFLYLLVYRLLGRRSIAVVTGLLFAVFHTHVSSIAWISVQPHLIATCMTVLGMWLYLLFLDTRKNVWYVGALLAFLFGVFAKEIAITFPLLMVVLVVWRRKQSSWTAVFKRCCMHLLFPAIIVVTYLFLRRYTTGISIGFYAQEQIPLDLARMWHMFLELTANMFVAQPYRHVLVVWADTHIVRTLFGFAVLASLPYIFVKKKSWDIYVASLVYGLLTLPVLQVGYNTLTNEGERYTYLPSTFFIFASVLLCWNVGQRLKKNAQYFFRGVLLFSCILWSVVLSYDKLADWQVTNTIVHDVLRSYTSLSFEPDDYIYLIGMPDTLNGAQLFRNASIYMFALETKTSPIHGDRISMFHMITKQAYQQSQSSVVQNNVGDDVDTWKMRDPEMELGSRAFHGVPIVEHTYANFSLDDFRKTDESGTAIHIVRSPTQIAQAQKDDVRIGVLYYTNGTLEKLYLDEEKGVINP</sequence>
<accession>A0A2H0TWG2</accession>
<dbReference type="Pfam" id="PF13231">
    <property type="entry name" value="PMT_2"/>
    <property type="match status" value="1"/>
</dbReference>
<dbReference type="InterPro" id="IPR052384">
    <property type="entry name" value="TMTC_O-mannosyltransferase"/>
</dbReference>
<feature type="transmembrane region" description="Helical" evidence="1">
    <location>
        <begin position="289"/>
        <end position="307"/>
    </location>
</feature>
<dbReference type="PANTHER" id="PTHR44216">
    <property type="entry name" value="PROTEIN O-MANNOSYL-TRANSFERASE TMTC2"/>
    <property type="match status" value="1"/>
</dbReference>
<feature type="domain" description="Glycosyltransferase RgtA/B/C/D-like" evidence="2">
    <location>
        <begin position="75"/>
        <end position="225"/>
    </location>
</feature>
<comment type="caution">
    <text evidence="3">The sequence shown here is derived from an EMBL/GenBank/DDBJ whole genome shotgun (WGS) entry which is preliminary data.</text>
</comment>
<evidence type="ECO:0000256" key="1">
    <source>
        <dbReference type="SAM" id="Phobius"/>
    </source>
</evidence>
<organism evidence="3 4">
    <name type="scientific">Candidatus Magasanikbacteria bacterium CG10_big_fil_rev_8_21_14_0_10_42_10</name>
    <dbReference type="NCBI Taxonomy" id="1974649"/>
    <lineage>
        <taxon>Bacteria</taxon>
        <taxon>Candidatus Magasanikiibacteriota</taxon>
    </lineage>
</organism>
<dbReference type="InterPro" id="IPR038731">
    <property type="entry name" value="RgtA/B/C-like"/>
</dbReference>
<feature type="transmembrane region" description="Helical" evidence="1">
    <location>
        <begin position="16"/>
        <end position="39"/>
    </location>
</feature>
<evidence type="ECO:0000313" key="3">
    <source>
        <dbReference type="EMBL" id="PIR76475.1"/>
    </source>
</evidence>
<keyword evidence="1" id="KW-0812">Transmembrane</keyword>
<dbReference type="PANTHER" id="PTHR44216:SF3">
    <property type="entry name" value="PROTEIN O-MANNOSYL-TRANSFERASE TMTC2"/>
    <property type="match status" value="1"/>
</dbReference>
<gene>
    <name evidence="3" type="ORF">COU32_01950</name>
</gene>
<feature type="transmembrane region" description="Helical" evidence="1">
    <location>
        <begin position="372"/>
        <end position="391"/>
    </location>
</feature>